<dbReference type="InterPro" id="IPR003018">
    <property type="entry name" value="GAF"/>
</dbReference>
<dbReference type="InterPro" id="IPR004358">
    <property type="entry name" value="Sig_transdc_His_kin-like_C"/>
</dbReference>
<name>A0A3N6NTW3_9EURY</name>
<sequence length="818" mass="89973">MTAQTRIVYVGKEATALRESGRRPDATIDCVETASMCFSRLADANVRCVVVTDEADRDIDELCQGIRSRRPDVAIVAYPADGSEALAGELVTAGVDGYVPQSQDTDVLVSRIDRLLQSSEFDLEPAEPELDADGAEKSFESLLEQSSAPVVERTLETLHELTRELLGADSVDEIADAVIVAAERVFDDPLAAVRCYDDETGELSVAATTDRLAASAVDLSAIEPGDHVLWKAFVADEPTVISRSSPEENSSLLVEGVENMAVHPLGDHGLLSLGPSDGTELDSVDVHLLYVLAATAEGALNRRRVERELVDHRGKIESLHGIASRLDDCPTHQAVYDLTVEAAEDVLNFDACMVLIARDDSLVAEAISSELEQTPLARMSIDEGIAGKTYRNNRTYRVGNFTSSDAAPSERTTFQSVLSVPIDGLGVFQTVSREPHAYDENDRELAELLLSHVTDAVERIDFEEQLRTERDRFAALFENVPDALVVCRHQNPDSEPVIEAVNPAFERIFGYDESELLGEPLDQFIVPPGQATEAQTFNRLGTEGTIVETEGKRRTADGIRDFMVRVVPVETGGTSENVFGLYTDITERKQREKRVEILNRVLRHDLRNGMNIIDGCAEVLADVVPADQREYADVITERTDELLELASKTRAAERTLDRTESTIKLIDLSDTVHRSVTRLERKNPDVTVTSSVPERCLVHAEDSLETAIDQILENAVEHNDRRTPTIEVTVSERAEEGFVRLSIADNGPGLPDDERALLEEDREITQLRHASGLGLWLINWVTVRSGGQLSFRTNEPRGTVVDLEIPTASTGGHETYSE</sequence>
<dbReference type="InterPro" id="IPR005467">
    <property type="entry name" value="His_kinase_dom"/>
</dbReference>
<dbReference type="SUPFAM" id="SSF55785">
    <property type="entry name" value="PYP-like sensor domain (PAS domain)"/>
    <property type="match status" value="1"/>
</dbReference>
<dbReference type="InterPro" id="IPR013656">
    <property type="entry name" value="PAS_4"/>
</dbReference>
<dbReference type="Proteomes" id="UP000273828">
    <property type="component" value="Unassembled WGS sequence"/>
</dbReference>
<evidence type="ECO:0000259" key="4">
    <source>
        <dbReference type="PROSITE" id="PS50109"/>
    </source>
</evidence>
<dbReference type="OrthoDB" id="327291at2157"/>
<dbReference type="InterPro" id="IPR035965">
    <property type="entry name" value="PAS-like_dom_sf"/>
</dbReference>
<keyword evidence="1" id="KW-0808">Transferase</keyword>
<keyword evidence="2" id="KW-0418">Kinase</keyword>
<evidence type="ECO:0000256" key="3">
    <source>
        <dbReference type="PROSITE-ProRule" id="PRU00169"/>
    </source>
</evidence>
<comment type="caution">
    <text evidence="7">The sequence shown here is derived from an EMBL/GenBank/DDBJ whole genome shotgun (WGS) entry which is preliminary data.</text>
</comment>
<dbReference type="SMART" id="SM00065">
    <property type="entry name" value="GAF"/>
    <property type="match status" value="2"/>
</dbReference>
<dbReference type="Pfam" id="PF13185">
    <property type="entry name" value="GAF_2"/>
    <property type="match status" value="1"/>
</dbReference>
<feature type="domain" description="Response regulatory" evidence="5">
    <location>
        <begin position="1"/>
        <end position="116"/>
    </location>
</feature>
<proteinExistence type="predicted"/>
<dbReference type="InterPro" id="IPR003594">
    <property type="entry name" value="HATPase_dom"/>
</dbReference>
<organism evidence="7 8">
    <name type="scientific">Natrarchaeobius halalkaliphilus</name>
    <dbReference type="NCBI Taxonomy" id="1679091"/>
    <lineage>
        <taxon>Archaea</taxon>
        <taxon>Methanobacteriati</taxon>
        <taxon>Methanobacteriota</taxon>
        <taxon>Stenosarchaea group</taxon>
        <taxon>Halobacteria</taxon>
        <taxon>Halobacteriales</taxon>
        <taxon>Natrialbaceae</taxon>
        <taxon>Natrarchaeobius</taxon>
    </lineage>
</organism>
<protein>
    <submittedName>
        <fullName evidence="7">PAS domain S-box protein</fullName>
    </submittedName>
</protein>
<dbReference type="InterPro" id="IPR011006">
    <property type="entry name" value="CheY-like_superfamily"/>
</dbReference>
<evidence type="ECO:0000256" key="2">
    <source>
        <dbReference type="ARBA" id="ARBA00022777"/>
    </source>
</evidence>
<dbReference type="EMBL" id="REFY01000009">
    <property type="protein sequence ID" value="RQG86106.1"/>
    <property type="molecule type" value="Genomic_DNA"/>
</dbReference>
<dbReference type="PROSITE" id="PS50110">
    <property type="entry name" value="RESPONSE_REGULATORY"/>
    <property type="match status" value="1"/>
</dbReference>
<comment type="caution">
    <text evidence="3">Lacks conserved residue(s) required for the propagation of feature annotation.</text>
</comment>
<dbReference type="PANTHER" id="PTHR43065">
    <property type="entry name" value="SENSOR HISTIDINE KINASE"/>
    <property type="match status" value="1"/>
</dbReference>
<evidence type="ECO:0000313" key="8">
    <source>
        <dbReference type="Proteomes" id="UP000273828"/>
    </source>
</evidence>
<dbReference type="InterPro" id="IPR036097">
    <property type="entry name" value="HisK_dim/P_sf"/>
</dbReference>
<dbReference type="InterPro" id="IPR001789">
    <property type="entry name" value="Sig_transdc_resp-reg_receiver"/>
</dbReference>
<dbReference type="PROSITE" id="PS50109">
    <property type="entry name" value="HIS_KIN"/>
    <property type="match status" value="1"/>
</dbReference>
<dbReference type="AlphaFoldDB" id="A0A3N6NTW3"/>
<feature type="domain" description="Histidine kinase" evidence="4">
    <location>
        <begin position="601"/>
        <end position="809"/>
    </location>
</feature>
<dbReference type="InterPro" id="IPR000014">
    <property type="entry name" value="PAS"/>
</dbReference>
<dbReference type="Gene3D" id="3.30.450.20">
    <property type="entry name" value="PAS domain"/>
    <property type="match status" value="1"/>
</dbReference>
<dbReference type="SUPFAM" id="SSF55781">
    <property type="entry name" value="GAF domain-like"/>
    <property type="match status" value="2"/>
</dbReference>
<reference evidence="7 8" key="1">
    <citation type="submission" date="2018-10" db="EMBL/GenBank/DDBJ databases">
        <title>Natrarchaeobius chitinivorans gen. nov., sp. nov., and Natrarchaeobius haloalkaliphilus sp. nov., alkaliphilic, chitin-utilizing haloarchaea from hypersaline alkaline lakes.</title>
        <authorList>
            <person name="Sorokin D.Y."/>
            <person name="Elcheninov A.G."/>
            <person name="Kostrikina N.A."/>
            <person name="Bale N.J."/>
            <person name="Sinninghe Damste J.S."/>
            <person name="Khijniak T.V."/>
            <person name="Kublanov I.V."/>
            <person name="Toshchakov S.V."/>
        </authorList>
    </citation>
    <scope>NUCLEOTIDE SEQUENCE [LARGE SCALE GENOMIC DNA]</scope>
    <source>
        <strain evidence="7 8">AArcht-Sl</strain>
    </source>
</reference>
<evidence type="ECO:0000259" key="5">
    <source>
        <dbReference type="PROSITE" id="PS50110"/>
    </source>
</evidence>
<dbReference type="SUPFAM" id="SSF55874">
    <property type="entry name" value="ATPase domain of HSP90 chaperone/DNA topoisomerase II/histidine kinase"/>
    <property type="match status" value="1"/>
</dbReference>
<dbReference type="Pfam" id="PF08448">
    <property type="entry name" value="PAS_4"/>
    <property type="match status" value="1"/>
</dbReference>
<evidence type="ECO:0000313" key="7">
    <source>
        <dbReference type="EMBL" id="RQG86106.1"/>
    </source>
</evidence>
<dbReference type="InterPro" id="IPR036890">
    <property type="entry name" value="HATPase_C_sf"/>
</dbReference>
<dbReference type="PRINTS" id="PR00344">
    <property type="entry name" value="BCTRLSENSOR"/>
</dbReference>
<accession>A0A3N6NTW3</accession>
<dbReference type="RefSeq" id="WP_124179788.1">
    <property type="nucleotide sequence ID" value="NZ_REFY01000009.1"/>
</dbReference>
<dbReference type="SUPFAM" id="SSF52172">
    <property type="entry name" value="CheY-like"/>
    <property type="match status" value="1"/>
</dbReference>
<dbReference type="Gene3D" id="3.30.450.40">
    <property type="match status" value="2"/>
</dbReference>
<feature type="domain" description="PAS" evidence="6">
    <location>
        <begin position="469"/>
        <end position="544"/>
    </location>
</feature>
<gene>
    <name evidence="7" type="ORF">EA462_17280</name>
</gene>
<dbReference type="Gene3D" id="3.40.50.2300">
    <property type="match status" value="1"/>
</dbReference>
<dbReference type="PROSITE" id="PS50112">
    <property type="entry name" value="PAS"/>
    <property type="match status" value="1"/>
</dbReference>
<evidence type="ECO:0000259" key="6">
    <source>
        <dbReference type="PROSITE" id="PS50112"/>
    </source>
</evidence>
<dbReference type="NCBIfam" id="TIGR00229">
    <property type="entry name" value="sensory_box"/>
    <property type="match status" value="1"/>
</dbReference>
<dbReference type="SMART" id="SM00091">
    <property type="entry name" value="PAS"/>
    <property type="match status" value="1"/>
</dbReference>
<dbReference type="InterPro" id="IPR029016">
    <property type="entry name" value="GAF-like_dom_sf"/>
</dbReference>
<dbReference type="SUPFAM" id="SSF47384">
    <property type="entry name" value="Homodimeric domain of signal transducing histidine kinase"/>
    <property type="match status" value="1"/>
</dbReference>
<dbReference type="GO" id="GO:0000155">
    <property type="term" value="F:phosphorelay sensor kinase activity"/>
    <property type="evidence" value="ECO:0007669"/>
    <property type="project" value="InterPro"/>
</dbReference>
<dbReference type="Gene3D" id="3.30.565.10">
    <property type="entry name" value="Histidine kinase-like ATPase, C-terminal domain"/>
    <property type="match status" value="1"/>
</dbReference>
<dbReference type="Pfam" id="PF02518">
    <property type="entry name" value="HATPase_c"/>
    <property type="match status" value="1"/>
</dbReference>
<dbReference type="CDD" id="cd00130">
    <property type="entry name" value="PAS"/>
    <property type="match status" value="1"/>
</dbReference>
<dbReference type="SMART" id="SM00387">
    <property type="entry name" value="HATPase_c"/>
    <property type="match status" value="1"/>
</dbReference>
<keyword evidence="8" id="KW-1185">Reference proteome</keyword>
<evidence type="ECO:0000256" key="1">
    <source>
        <dbReference type="ARBA" id="ARBA00022679"/>
    </source>
</evidence>